<dbReference type="PANTHER" id="PTHR43300:SF7">
    <property type="entry name" value="UDP-N-ACETYLBACILLOSAMINE N-ACETYLTRANSFERASE"/>
    <property type="match status" value="1"/>
</dbReference>
<feature type="domain" description="PglD N-terminal" evidence="3">
    <location>
        <begin position="3"/>
        <end position="83"/>
    </location>
</feature>
<dbReference type="InterPro" id="IPR050179">
    <property type="entry name" value="Trans_hexapeptide_repeat"/>
</dbReference>
<feature type="site" description="Increases basicity of active site His" evidence="1">
    <location>
        <position position="139"/>
    </location>
</feature>
<dbReference type="Proteomes" id="UP001139011">
    <property type="component" value="Unassembled WGS sequence"/>
</dbReference>
<organism evidence="4 5">
    <name type="scientific">Fictibacillus marinisediminis</name>
    <dbReference type="NCBI Taxonomy" id="2878389"/>
    <lineage>
        <taxon>Bacteria</taxon>
        <taxon>Bacillati</taxon>
        <taxon>Bacillota</taxon>
        <taxon>Bacilli</taxon>
        <taxon>Bacillales</taxon>
        <taxon>Fictibacillaceae</taxon>
        <taxon>Fictibacillus</taxon>
    </lineage>
</organism>
<evidence type="ECO:0000256" key="1">
    <source>
        <dbReference type="PIRSR" id="PIRSR620019-1"/>
    </source>
</evidence>
<keyword evidence="5" id="KW-1185">Reference proteome</keyword>
<name>A0A9X1XDR2_9BACL</name>
<gene>
    <name evidence="4" type="ORF">LCY76_19800</name>
</gene>
<dbReference type="PANTHER" id="PTHR43300">
    <property type="entry name" value="ACETYLTRANSFERASE"/>
    <property type="match status" value="1"/>
</dbReference>
<evidence type="ECO:0000313" key="5">
    <source>
        <dbReference type="Proteomes" id="UP001139011"/>
    </source>
</evidence>
<proteinExistence type="predicted"/>
<feature type="binding site" evidence="2">
    <location>
        <position position="168"/>
    </location>
    <ligand>
        <name>acetyl-CoA</name>
        <dbReference type="ChEBI" id="CHEBI:57288"/>
    </ligand>
</feature>
<dbReference type="NCBIfam" id="TIGR03570">
    <property type="entry name" value="NeuD_NnaD"/>
    <property type="match status" value="1"/>
</dbReference>
<dbReference type="InterPro" id="IPR041561">
    <property type="entry name" value="PglD_N"/>
</dbReference>
<dbReference type="SUPFAM" id="SSF51161">
    <property type="entry name" value="Trimeric LpxA-like enzymes"/>
    <property type="match status" value="1"/>
</dbReference>
<reference evidence="4" key="1">
    <citation type="submission" date="2021-09" db="EMBL/GenBank/DDBJ databases">
        <title>Genome analysis of Fictibacillus sp. KIGAM418 isolated from marine sediment.</title>
        <authorList>
            <person name="Seo M.-J."/>
            <person name="Cho E.-S."/>
            <person name="Hwang C.Y."/>
        </authorList>
    </citation>
    <scope>NUCLEOTIDE SEQUENCE</scope>
    <source>
        <strain evidence="4">KIGAM418</strain>
    </source>
</reference>
<accession>A0A9X1XDR2</accession>
<evidence type="ECO:0000256" key="2">
    <source>
        <dbReference type="PIRSR" id="PIRSR620019-2"/>
    </source>
</evidence>
<feature type="active site" description="Proton acceptor" evidence="1">
    <location>
        <position position="138"/>
    </location>
</feature>
<dbReference type="Gene3D" id="2.160.10.10">
    <property type="entry name" value="Hexapeptide repeat proteins"/>
    <property type="match status" value="1"/>
</dbReference>
<dbReference type="Pfam" id="PF17836">
    <property type="entry name" value="PglD_N"/>
    <property type="match status" value="1"/>
</dbReference>
<evidence type="ECO:0000313" key="4">
    <source>
        <dbReference type="EMBL" id="MCK6258816.1"/>
    </source>
</evidence>
<evidence type="ECO:0000259" key="3">
    <source>
        <dbReference type="Pfam" id="PF17836"/>
    </source>
</evidence>
<sequence length="214" mass="22671">MKKLVVIGDGGHSKVVRDIVLAGNEYEWIGTLDDKYASFIEKDERFSGPIHTVDRILERFGSQVYFVIAIGSNRIRKAVAEQLGIYDVKYAVLVHPSAIIGSNVNLLPGTVVMPGAIVNSSASIHTHCIINTNAVVEHDCILYSYVHLSPGAILAGNVTVLEGASIGIGAKMIPSVSAGEWSTVGAGAVVIRDIPPCCTAIGVPASPMKHIKSL</sequence>
<dbReference type="Gene3D" id="3.40.50.20">
    <property type="match status" value="1"/>
</dbReference>
<dbReference type="InterPro" id="IPR011004">
    <property type="entry name" value="Trimer_LpxA-like_sf"/>
</dbReference>
<protein>
    <submittedName>
        <fullName evidence="4">Acetyltransferase</fullName>
    </submittedName>
</protein>
<feature type="binding site" evidence="2">
    <location>
        <position position="147"/>
    </location>
    <ligand>
        <name>acetyl-CoA</name>
        <dbReference type="ChEBI" id="CHEBI:57288"/>
    </ligand>
</feature>
<dbReference type="CDD" id="cd03360">
    <property type="entry name" value="LbH_AT_putative"/>
    <property type="match status" value="1"/>
</dbReference>
<dbReference type="InterPro" id="IPR020019">
    <property type="entry name" value="AcTrfase_PglD-like"/>
</dbReference>
<dbReference type="RefSeq" id="WP_248254057.1">
    <property type="nucleotide sequence ID" value="NZ_JAIWJX010000002.1"/>
</dbReference>
<dbReference type="EMBL" id="JAIWJX010000002">
    <property type="protein sequence ID" value="MCK6258816.1"/>
    <property type="molecule type" value="Genomic_DNA"/>
</dbReference>
<dbReference type="AlphaFoldDB" id="A0A9X1XDR2"/>
<feature type="binding site" evidence="2">
    <location>
        <position position="71"/>
    </location>
    <ligand>
        <name>substrate</name>
    </ligand>
</feature>
<comment type="caution">
    <text evidence="4">The sequence shown here is derived from an EMBL/GenBank/DDBJ whole genome shotgun (WGS) entry which is preliminary data.</text>
</comment>